<organism evidence="1 2">
    <name type="scientific">Ixodes persulcatus</name>
    <name type="common">Taiga tick</name>
    <dbReference type="NCBI Taxonomy" id="34615"/>
    <lineage>
        <taxon>Eukaryota</taxon>
        <taxon>Metazoa</taxon>
        <taxon>Ecdysozoa</taxon>
        <taxon>Arthropoda</taxon>
        <taxon>Chelicerata</taxon>
        <taxon>Arachnida</taxon>
        <taxon>Acari</taxon>
        <taxon>Parasitiformes</taxon>
        <taxon>Ixodida</taxon>
        <taxon>Ixodoidea</taxon>
        <taxon>Ixodidae</taxon>
        <taxon>Ixodinae</taxon>
        <taxon>Ixodes</taxon>
    </lineage>
</organism>
<keyword evidence="2" id="KW-1185">Reference proteome</keyword>
<gene>
    <name evidence="1" type="ORF">HPB47_023148</name>
</gene>
<reference evidence="1 2" key="1">
    <citation type="journal article" date="2020" name="Cell">
        <title>Large-Scale Comparative Analyses of Tick Genomes Elucidate Their Genetic Diversity and Vector Capacities.</title>
        <authorList>
            <consortium name="Tick Genome and Microbiome Consortium (TIGMIC)"/>
            <person name="Jia N."/>
            <person name="Wang J."/>
            <person name="Shi W."/>
            <person name="Du L."/>
            <person name="Sun Y."/>
            <person name="Zhan W."/>
            <person name="Jiang J.F."/>
            <person name="Wang Q."/>
            <person name="Zhang B."/>
            <person name="Ji P."/>
            <person name="Bell-Sakyi L."/>
            <person name="Cui X.M."/>
            <person name="Yuan T.T."/>
            <person name="Jiang B.G."/>
            <person name="Yang W.F."/>
            <person name="Lam T.T."/>
            <person name="Chang Q.C."/>
            <person name="Ding S.J."/>
            <person name="Wang X.J."/>
            <person name="Zhu J.G."/>
            <person name="Ruan X.D."/>
            <person name="Zhao L."/>
            <person name="Wei J.T."/>
            <person name="Ye R.Z."/>
            <person name="Que T.C."/>
            <person name="Du C.H."/>
            <person name="Zhou Y.H."/>
            <person name="Cheng J.X."/>
            <person name="Dai P.F."/>
            <person name="Guo W.B."/>
            <person name="Han X.H."/>
            <person name="Huang E.J."/>
            <person name="Li L.F."/>
            <person name="Wei W."/>
            <person name="Gao Y.C."/>
            <person name="Liu J.Z."/>
            <person name="Shao H.Z."/>
            <person name="Wang X."/>
            <person name="Wang C.C."/>
            <person name="Yang T.C."/>
            <person name="Huo Q.B."/>
            <person name="Li W."/>
            <person name="Chen H.Y."/>
            <person name="Chen S.E."/>
            <person name="Zhou L.G."/>
            <person name="Ni X.B."/>
            <person name="Tian J.H."/>
            <person name="Sheng Y."/>
            <person name="Liu T."/>
            <person name="Pan Y.S."/>
            <person name="Xia L.Y."/>
            <person name="Li J."/>
            <person name="Zhao F."/>
            <person name="Cao W.C."/>
        </authorList>
    </citation>
    <scope>NUCLEOTIDE SEQUENCE [LARGE SCALE GENOMIC DNA]</scope>
    <source>
        <strain evidence="1">Iper-2018</strain>
    </source>
</reference>
<comment type="caution">
    <text evidence="1">The sequence shown here is derived from an EMBL/GenBank/DDBJ whole genome shotgun (WGS) entry which is preliminary data.</text>
</comment>
<accession>A0AC60Q7Q7</accession>
<proteinExistence type="predicted"/>
<name>A0AC60Q7Q7_IXOPE</name>
<evidence type="ECO:0000313" key="1">
    <source>
        <dbReference type="EMBL" id="KAG0429939.1"/>
    </source>
</evidence>
<protein>
    <submittedName>
        <fullName evidence="1">Uncharacterized protein</fullName>
    </submittedName>
</protein>
<dbReference type="Proteomes" id="UP000805193">
    <property type="component" value="Unassembled WGS sequence"/>
</dbReference>
<dbReference type="EMBL" id="JABSTQ010009368">
    <property type="protein sequence ID" value="KAG0429939.1"/>
    <property type="molecule type" value="Genomic_DNA"/>
</dbReference>
<evidence type="ECO:0000313" key="2">
    <source>
        <dbReference type="Proteomes" id="UP000805193"/>
    </source>
</evidence>
<sequence>MGRKRKLPSDYVKEFPDFEVSTSAEETLVCKFCRVTVSVNNGKGAVRIAEHMHSQRHVQLKKPRLDTDSIEECITRSRSNRQEADDIPHQFCRALCHAGVPLHQADGPLGSLFRSKCPAARTMPGSDQLYRKYLHEVNEKDIGTISRVLKERPISITVDETPEIRGRPAVAVLATFYDDDLPGRKTLMIDLQVLQQCNAVSVGMLIQASLQKVGKTLADVAVLCSDSASYMQKLHKDLQLSSPEFKALHFKDPCHLLNNVLDDGLKTDSFVVVHDFVVHFPALLKSSRELRRKFGLVCTSMGMKIKCLSTVSPSRWFSFHEALEDILDYWRAILSFLRSDDAKGKKCEKLKALVSSPDDVHDLLIKLKFLKTNSSAIKEPSGAPNLTEREKDALLATSLKTKLHRE</sequence>